<dbReference type="RefSeq" id="WP_275088635.1">
    <property type="nucleotide sequence ID" value="NZ_CP119078.1"/>
</dbReference>
<dbReference type="InterPro" id="IPR001173">
    <property type="entry name" value="Glyco_trans_2-like"/>
</dbReference>
<keyword evidence="2" id="KW-0328">Glycosyltransferase</keyword>
<evidence type="ECO:0000313" key="2">
    <source>
        <dbReference type="EMBL" id="WED42819.1"/>
    </source>
</evidence>
<dbReference type="InterPro" id="IPR029044">
    <property type="entry name" value="Nucleotide-diphossugar_trans"/>
</dbReference>
<sequence length="299" mass="34905">MRQLLIGICTYNRSHLLMTLLESLTHLQLPPDIKVQLVLVNNYPANHQEIASLVTKIILPFPYDLILEKEQGISQARNRVLQKAEEILATEILFLDDDTTIPSANWLITLYQLYDEYDCDALTYPLHYNFIEKNMLKDRFSYYSFKNNYREGELVKKAGTGKCFFSTKLVFTNRLKFDNAFSLTGGEDHLFFRQFSNLGGKIIFTSKIHIIENVVAARTSNYWTLMRLCSNTMRTHRIYYFLAKKKHQAIFYSLRSAIYLSLKASYNLLQLKPNKALLCLAKSISILSLSLPFRYKRYK</sequence>
<proteinExistence type="predicted"/>
<dbReference type="Proteomes" id="UP001222087">
    <property type="component" value="Chromosome"/>
</dbReference>
<reference evidence="2 3" key="1">
    <citation type="submission" date="2023-02" db="EMBL/GenBank/DDBJ databases">
        <title>Genome Sequence of L. cardiaca H63T.</title>
        <authorList>
            <person name="Lopez A.E."/>
            <person name="Cianciotto N.P."/>
        </authorList>
    </citation>
    <scope>NUCLEOTIDE SEQUENCE [LARGE SCALE GENOMIC DNA]</scope>
    <source>
        <strain evidence="2 3">H63</strain>
    </source>
</reference>
<dbReference type="Pfam" id="PF00535">
    <property type="entry name" value="Glycos_transf_2"/>
    <property type="match status" value="1"/>
</dbReference>
<dbReference type="SUPFAM" id="SSF53448">
    <property type="entry name" value="Nucleotide-diphospho-sugar transferases"/>
    <property type="match status" value="1"/>
</dbReference>
<evidence type="ECO:0000259" key="1">
    <source>
        <dbReference type="Pfam" id="PF00535"/>
    </source>
</evidence>
<feature type="domain" description="Glycosyltransferase 2-like" evidence="1">
    <location>
        <begin position="6"/>
        <end position="150"/>
    </location>
</feature>
<organism evidence="2 3">
    <name type="scientific">Legionella cardiaca</name>
    <dbReference type="NCBI Taxonomy" id="1071983"/>
    <lineage>
        <taxon>Bacteria</taxon>
        <taxon>Pseudomonadati</taxon>
        <taxon>Pseudomonadota</taxon>
        <taxon>Gammaproteobacteria</taxon>
        <taxon>Legionellales</taxon>
        <taxon>Legionellaceae</taxon>
        <taxon>Legionella</taxon>
    </lineage>
</organism>
<gene>
    <name evidence="2" type="ORF">PXX05_13090</name>
</gene>
<keyword evidence="3" id="KW-1185">Reference proteome</keyword>
<dbReference type="EMBL" id="CP119078">
    <property type="protein sequence ID" value="WED42819.1"/>
    <property type="molecule type" value="Genomic_DNA"/>
</dbReference>
<evidence type="ECO:0000313" key="3">
    <source>
        <dbReference type="Proteomes" id="UP001222087"/>
    </source>
</evidence>
<protein>
    <submittedName>
        <fullName evidence="2">Glycosyltransferase</fullName>
        <ecNumber evidence="2">2.4.-.-</ecNumber>
    </submittedName>
</protein>
<dbReference type="EC" id="2.4.-.-" evidence="2"/>
<accession>A0ABY8ASS3</accession>
<dbReference type="CDD" id="cd00761">
    <property type="entry name" value="Glyco_tranf_GTA_type"/>
    <property type="match status" value="1"/>
</dbReference>
<dbReference type="Gene3D" id="3.90.550.10">
    <property type="entry name" value="Spore Coat Polysaccharide Biosynthesis Protein SpsA, Chain A"/>
    <property type="match status" value="1"/>
</dbReference>
<keyword evidence="2" id="KW-0808">Transferase</keyword>
<name>A0ABY8ASS3_9GAMM</name>
<dbReference type="GO" id="GO:0016757">
    <property type="term" value="F:glycosyltransferase activity"/>
    <property type="evidence" value="ECO:0007669"/>
    <property type="project" value="UniProtKB-KW"/>
</dbReference>